<dbReference type="Pfam" id="PF07592">
    <property type="entry name" value="DDE_Tnp_ISAZ013"/>
    <property type="match status" value="1"/>
</dbReference>
<gene>
    <name evidence="1" type="ORF">HLBKPKBF_00014</name>
</gene>
<dbReference type="NCBIfam" id="NF033519">
    <property type="entry name" value="transpos_ISAzo13"/>
    <property type="match status" value="1"/>
</dbReference>
<evidence type="ECO:0000313" key="1">
    <source>
        <dbReference type="EMBL" id="QNO50696.1"/>
    </source>
</evidence>
<protein>
    <recommendedName>
        <fullName evidence="2">ISAzo13 family transposase</fullName>
    </recommendedName>
</protein>
<dbReference type="InterPro" id="IPR011518">
    <property type="entry name" value="Transposase_36"/>
</dbReference>
<accession>A0A7G9YRR2</accession>
<proteinExistence type="predicted"/>
<dbReference type="AlphaFoldDB" id="A0A7G9YRR2"/>
<organism evidence="1">
    <name type="scientific">Candidatus Methanogaster sp. ANME-2c ERB4</name>
    <dbReference type="NCBI Taxonomy" id="2759911"/>
    <lineage>
        <taxon>Archaea</taxon>
        <taxon>Methanobacteriati</taxon>
        <taxon>Methanobacteriota</taxon>
        <taxon>Stenosarchaea group</taxon>
        <taxon>Methanomicrobia</taxon>
        <taxon>Methanosarcinales</taxon>
        <taxon>ANME-2 cluster</taxon>
        <taxon>Candidatus Methanogasteraceae</taxon>
        <taxon>Candidatus Methanogaster</taxon>
    </lineage>
</organism>
<name>A0A7G9YRR2_9EURY</name>
<dbReference type="EMBL" id="MT631448">
    <property type="protein sequence ID" value="QNO50696.1"/>
    <property type="molecule type" value="Genomic_DNA"/>
</dbReference>
<reference evidence="1" key="1">
    <citation type="submission" date="2020-06" db="EMBL/GenBank/DDBJ databases">
        <title>Unique genomic features of the anaerobic methanotrophic archaea.</title>
        <authorList>
            <person name="Chadwick G.L."/>
            <person name="Skennerton C.T."/>
            <person name="Laso-Perez R."/>
            <person name="Leu A.O."/>
            <person name="Speth D.R."/>
            <person name="Yu H."/>
            <person name="Morgan-Lang C."/>
            <person name="Hatzenpichler R."/>
            <person name="Goudeau D."/>
            <person name="Malmstrom R."/>
            <person name="Brazelton W.J."/>
            <person name="Woyke T."/>
            <person name="Hallam S.J."/>
            <person name="Tyson G.W."/>
            <person name="Wegener G."/>
            <person name="Boetius A."/>
            <person name="Orphan V."/>
        </authorList>
    </citation>
    <scope>NUCLEOTIDE SEQUENCE</scope>
</reference>
<sequence>MANIETIRNKYEPLKKLMDERTRRIWAAGEAKAIGWGGISTVATATGMSRTTITGAMGDLNALIEGKEMKTAKIRRSGGGRKRLIENDPTIIQDLELLLEPDIRGDPQSPLQWTCKSTRKLAEELKKQGHKIGERKVAQLLYDLGYSLQSNRKTKEGASHPDRDAQFKHIYSKIKTFQASGQPVISVDAKKKELIGDFKNVGQEWRPKGEPDEVNVYDFKDKSRGKGVPYGVYDVTSNQGWVSVGNDHDTAEFACETISRWWRKMGSQRYANATNLLIMADGGGSNGSRVRLWKVSLKKSLTKLSWRFQCATFHREQANGIKLNIECSAISRKTGVGGHW</sequence>
<evidence type="ECO:0008006" key="2">
    <source>
        <dbReference type="Google" id="ProtNLM"/>
    </source>
</evidence>